<dbReference type="InterPro" id="IPR014001">
    <property type="entry name" value="Helicase_ATP-bd"/>
</dbReference>
<dbReference type="GO" id="GO:0005634">
    <property type="term" value="C:nucleus"/>
    <property type="evidence" value="ECO:0007669"/>
    <property type="project" value="TreeGrafter"/>
</dbReference>
<protein>
    <recommendedName>
        <fullName evidence="8">P-loop containing nucleoside triphosphate hydrolase protein</fullName>
    </recommendedName>
</protein>
<feature type="domain" description="Helicase ATP-binding" evidence="4">
    <location>
        <begin position="1"/>
        <end position="170"/>
    </location>
</feature>
<dbReference type="InterPro" id="IPR050628">
    <property type="entry name" value="SNF2_RAD54_helicase_TF"/>
</dbReference>
<dbReference type="Pfam" id="PF00271">
    <property type="entry name" value="Helicase_C"/>
    <property type="match status" value="1"/>
</dbReference>
<organism evidence="6 7">
    <name type="scientific">Hyaloscypha bicolor E</name>
    <dbReference type="NCBI Taxonomy" id="1095630"/>
    <lineage>
        <taxon>Eukaryota</taxon>
        <taxon>Fungi</taxon>
        <taxon>Dikarya</taxon>
        <taxon>Ascomycota</taxon>
        <taxon>Pezizomycotina</taxon>
        <taxon>Leotiomycetes</taxon>
        <taxon>Helotiales</taxon>
        <taxon>Hyaloscyphaceae</taxon>
        <taxon>Hyaloscypha</taxon>
        <taxon>Hyaloscypha bicolor</taxon>
    </lineage>
</organism>
<sequence>MGLGKSLAMLCAIVGSLDRASEFAGPISYVGPPVEGPRAAKSTLIIVPSALLLDSWIEEIDKHIFRGSLRYCKYHGQDRPKDPSILVRYDIVLTTYGTVVADFNRPHKVLENVKWYRLIADEAHVIRNLSTKQFRAVNRIPSHIRWCLTGTPIQNSLTDLSALVSFLGVPILQEPAIFRKYINDVTHSSKCNLQVDFKNLRLLLSSICLRRPKDILCLFGLKVEERTPQFSAVERQEYNDLLLKGRIVLDLALSGHNTKETHQRVIEALLRLRLYCNNGSPEENSSPSSSSPMDSEEILSLLQQTGEVVCKFCSCDILSLDISENLDFVHMTECRIMICAECIPQYQQELRKTPKDGAQSCPFCSGKHCTDNHIRKETKVREGGAVIRKTYPSKLLALLEDIQRNPLYEKSIVFSFWKKSLDLIGDLFNANGVRYCRVDGSLSLGKRKTVLAEFQGNPEVGVLVMTLGTGAVGLNNLSIASRIYLLEPQWNPSVESQAIGPIFRLGQERPVTVIRYIMDKTIEENVKNKQLRKLGLACGGFDVKGPAQRIEQLQKLKSIMLHG</sequence>
<dbReference type="EMBL" id="KZ613913">
    <property type="protein sequence ID" value="PMD50296.1"/>
    <property type="molecule type" value="Genomic_DNA"/>
</dbReference>
<dbReference type="PANTHER" id="PTHR45626:SF52">
    <property type="entry name" value="SINGLE-STRANDED DNA-DEPENDENT ATPASE (EUROFUNG)"/>
    <property type="match status" value="1"/>
</dbReference>
<evidence type="ECO:0000313" key="6">
    <source>
        <dbReference type="EMBL" id="PMD50296.1"/>
    </source>
</evidence>
<dbReference type="InterPro" id="IPR038718">
    <property type="entry name" value="SNF2-like_sf"/>
</dbReference>
<dbReference type="InterPro" id="IPR000330">
    <property type="entry name" value="SNF2_N"/>
</dbReference>
<feature type="domain" description="Helicase C-terminal" evidence="5">
    <location>
        <begin position="394"/>
        <end position="557"/>
    </location>
</feature>
<dbReference type="PROSITE" id="PS51192">
    <property type="entry name" value="HELICASE_ATP_BIND_1"/>
    <property type="match status" value="1"/>
</dbReference>
<dbReference type="Gene3D" id="3.40.50.10810">
    <property type="entry name" value="Tandem AAA-ATPase domain"/>
    <property type="match status" value="1"/>
</dbReference>
<dbReference type="Pfam" id="PF00176">
    <property type="entry name" value="SNF2-rel_dom"/>
    <property type="match status" value="1"/>
</dbReference>
<evidence type="ECO:0000256" key="1">
    <source>
        <dbReference type="ARBA" id="ARBA00022741"/>
    </source>
</evidence>
<evidence type="ECO:0000259" key="4">
    <source>
        <dbReference type="PROSITE" id="PS51192"/>
    </source>
</evidence>
<dbReference type="RefSeq" id="XP_024727200.1">
    <property type="nucleotide sequence ID" value="XM_024871429.1"/>
</dbReference>
<evidence type="ECO:0000256" key="2">
    <source>
        <dbReference type="ARBA" id="ARBA00022801"/>
    </source>
</evidence>
<evidence type="ECO:0008006" key="8">
    <source>
        <dbReference type="Google" id="ProtNLM"/>
    </source>
</evidence>
<dbReference type="GeneID" id="36579511"/>
<keyword evidence="7" id="KW-1185">Reference proteome</keyword>
<dbReference type="SMART" id="SM00487">
    <property type="entry name" value="DEXDc"/>
    <property type="match status" value="1"/>
</dbReference>
<dbReference type="SUPFAM" id="SSF52540">
    <property type="entry name" value="P-loop containing nucleoside triphosphate hydrolases"/>
    <property type="match status" value="2"/>
</dbReference>
<keyword evidence="2" id="KW-0378">Hydrolase</keyword>
<dbReference type="InterPro" id="IPR027417">
    <property type="entry name" value="P-loop_NTPase"/>
</dbReference>
<dbReference type="GO" id="GO:0008094">
    <property type="term" value="F:ATP-dependent activity, acting on DNA"/>
    <property type="evidence" value="ECO:0007669"/>
    <property type="project" value="TreeGrafter"/>
</dbReference>
<dbReference type="CDD" id="cd18008">
    <property type="entry name" value="DEXDc_SHPRH-like"/>
    <property type="match status" value="1"/>
</dbReference>
<dbReference type="PROSITE" id="PS51194">
    <property type="entry name" value="HELICASE_CTER"/>
    <property type="match status" value="1"/>
</dbReference>
<dbReference type="InterPro" id="IPR001650">
    <property type="entry name" value="Helicase_C-like"/>
</dbReference>
<dbReference type="PANTHER" id="PTHR45626">
    <property type="entry name" value="TRANSCRIPTION TERMINATION FACTOR 2-RELATED"/>
    <property type="match status" value="1"/>
</dbReference>
<proteinExistence type="predicted"/>
<dbReference type="AlphaFoldDB" id="A0A2J6SHP2"/>
<evidence type="ECO:0000256" key="3">
    <source>
        <dbReference type="ARBA" id="ARBA00022840"/>
    </source>
</evidence>
<dbReference type="GO" id="GO:0016787">
    <property type="term" value="F:hydrolase activity"/>
    <property type="evidence" value="ECO:0007669"/>
    <property type="project" value="UniProtKB-KW"/>
</dbReference>
<dbReference type="InParanoid" id="A0A2J6SHP2"/>
<name>A0A2J6SHP2_9HELO</name>
<evidence type="ECO:0000259" key="5">
    <source>
        <dbReference type="PROSITE" id="PS51194"/>
    </source>
</evidence>
<dbReference type="OrthoDB" id="448448at2759"/>
<accession>A0A2J6SHP2</accession>
<gene>
    <name evidence="6" type="ORF">K444DRAFT_264799</name>
</gene>
<dbReference type="CDD" id="cd18793">
    <property type="entry name" value="SF2_C_SNF"/>
    <property type="match status" value="1"/>
</dbReference>
<dbReference type="InterPro" id="IPR049730">
    <property type="entry name" value="SNF2/RAD54-like_C"/>
</dbReference>
<keyword evidence="3" id="KW-0067">ATP-binding</keyword>
<dbReference type="Proteomes" id="UP000235371">
    <property type="component" value="Unassembled WGS sequence"/>
</dbReference>
<dbReference type="GO" id="GO:0005524">
    <property type="term" value="F:ATP binding"/>
    <property type="evidence" value="ECO:0007669"/>
    <property type="project" value="UniProtKB-KW"/>
</dbReference>
<reference evidence="6 7" key="1">
    <citation type="submission" date="2016-04" db="EMBL/GenBank/DDBJ databases">
        <title>A degradative enzymes factory behind the ericoid mycorrhizal symbiosis.</title>
        <authorList>
            <consortium name="DOE Joint Genome Institute"/>
            <person name="Martino E."/>
            <person name="Morin E."/>
            <person name="Grelet G."/>
            <person name="Kuo A."/>
            <person name="Kohler A."/>
            <person name="Daghino S."/>
            <person name="Barry K."/>
            <person name="Choi C."/>
            <person name="Cichocki N."/>
            <person name="Clum A."/>
            <person name="Copeland A."/>
            <person name="Hainaut M."/>
            <person name="Haridas S."/>
            <person name="Labutti K."/>
            <person name="Lindquist E."/>
            <person name="Lipzen A."/>
            <person name="Khouja H.-R."/>
            <person name="Murat C."/>
            <person name="Ohm R."/>
            <person name="Olson A."/>
            <person name="Spatafora J."/>
            <person name="Veneault-Fourrey C."/>
            <person name="Henrissat B."/>
            <person name="Grigoriev I."/>
            <person name="Martin F."/>
            <person name="Perotto S."/>
        </authorList>
    </citation>
    <scope>NUCLEOTIDE SEQUENCE [LARGE SCALE GENOMIC DNA]</scope>
    <source>
        <strain evidence="6 7">E</strain>
    </source>
</reference>
<dbReference type="STRING" id="1095630.A0A2J6SHP2"/>
<keyword evidence="1" id="KW-0547">Nucleotide-binding</keyword>
<dbReference type="GO" id="GO:0006281">
    <property type="term" value="P:DNA repair"/>
    <property type="evidence" value="ECO:0007669"/>
    <property type="project" value="TreeGrafter"/>
</dbReference>
<evidence type="ECO:0000313" key="7">
    <source>
        <dbReference type="Proteomes" id="UP000235371"/>
    </source>
</evidence>
<dbReference type="Gene3D" id="3.40.50.300">
    <property type="entry name" value="P-loop containing nucleotide triphosphate hydrolases"/>
    <property type="match status" value="1"/>
</dbReference>